<evidence type="ECO:0000313" key="6">
    <source>
        <dbReference type="EMBL" id="WBW71612.1"/>
    </source>
</evidence>
<dbReference type="PROSITE" id="PS50102">
    <property type="entry name" value="RRM"/>
    <property type="match status" value="4"/>
</dbReference>
<proteinExistence type="predicted"/>
<dbReference type="FunFam" id="3.30.70.330:FF:000120">
    <property type="entry name" value="Negative regulator of differentiation 1"/>
    <property type="match status" value="2"/>
</dbReference>
<dbReference type="Pfam" id="PF00076">
    <property type="entry name" value="RRM_1"/>
    <property type="match status" value="2"/>
</dbReference>
<feature type="compositionally biased region" description="Polar residues" evidence="4">
    <location>
        <begin position="1"/>
        <end position="21"/>
    </location>
</feature>
<evidence type="ECO:0000313" key="7">
    <source>
        <dbReference type="Proteomes" id="UP001212411"/>
    </source>
</evidence>
<dbReference type="GO" id="GO:0010494">
    <property type="term" value="C:cytoplasmic stress granule"/>
    <property type="evidence" value="ECO:0007669"/>
    <property type="project" value="TreeGrafter"/>
</dbReference>
<dbReference type="GO" id="GO:0003729">
    <property type="term" value="F:mRNA binding"/>
    <property type="evidence" value="ECO:0007669"/>
    <property type="project" value="TreeGrafter"/>
</dbReference>
<dbReference type="FunFam" id="3.30.70.330:FF:000400">
    <property type="entry name" value="Negative regulator of differentiation 1"/>
    <property type="match status" value="1"/>
</dbReference>
<feature type="domain" description="RRM" evidence="5">
    <location>
        <begin position="211"/>
        <end position="281"/>
    </location>
</feature>
<evidence type="ECO:0000256" key="1">
    <source>
        <dbReference type="ARBA" id="ARBA00022737"/>
    </source>
</evidence>
<dbReference type="CDD" id="cd12521">
    <property type="entry name" value="RRM3_MRN1"/>
    <property type="match status" value="1"/>
</dbReference>
<evidence type="ECO:0000256" key="2">
    <source>
        <dbReference type="ARBA" id="ARBA00022884"/>
    </source>
</evidence>
<dbReference type="PANTHER" id="PTHR14089">
    <property type="entry name" value="PRE-MRNA-SPLICING FACTOR RBM22"/>
    <property type="match status" value="1"/>
</dbReference>
<dbReference type="Gene3D" id="3.30.70.330">
    <property type="match status" value="4"/>
</dbReference>
<evidence type="ECO:0000256" key="3">
    <source>
        <dbReference type="PROSITE-ProRule" id="PRU00176"/>
    </source>
</evidence>
<name>A0AAF0AUG8_9SCHI</name>
<feature type="domain" description="RRM" evidence="5">
    <location>
        <begin position="327"/>
        <end position="400"/>
    </location>
</feature>
<dbReference type="AlphaFoldDB" id="A0AAF0AUG8"/>
<dbReference type="InterPro" id="IPR039171">
    <property type="entry name" value="Cwc2/Slt11"/>
</dbReference>
<feature type="region of interest" description="Disordered" evidence="4">
    <location>
        <begin position="1"/>
        <end position="47"/>
    </location>
</feature>
<reference evidence="6 7" key="1">
    <citation type="journal article" date="2023" name="G3 (Bethesda)">
        <title>A high-quality reference genome for the fission yeast Schizosaccharomyces osmophilus.</title>
        <authorList>
            <person name="Jia G.S."/>
            <person name="Zhang W.C."/>
            <person name="Liang Y."/>
            <person name="Liu X.H."/>
            <person name="Rhind N."/>
            <person name="Pidoux A."/>
            <person name="Brysch-Herzberg M."/>
            <person name="Du L.L."/>
        </authorList>
    </citation>
    <scope>NUCLEOTIDE SEQUENCE [LARGE SCALE GENOMIC DNA]</scope>
    <source>
        <strain evidence="6 7">CBS 15793</strain>
    </source>
</reference>
<protein>
    <submittedName>
        <fullName evidence="6">RNA-binding protein Nrd1</fullName>
    </submittedName>
</protein>
<feature type="domain" description="RRM" evidence="5">
    <location>
        <begin position="418"/>
        <end position="489"/>
    </location>
</feature>
<dbReference type="InterPro" id="IPR012677">
    <property type="entry name" value="Nucleotide-bd_a/b_plait_sf"/>
</dbReference>
<sequence length="533" mass="57743">MSCGSPSSQSRLSVPGRTTQPHLPPLTIPHSMNGEGGVATPNTPHGLLPTGLLVGSPFVQSPTSYTPMQGMPFGAPQMAAHSPHPAPSYNVSHVTSPIVPSFAPGYYPMPSNPTGQQPVKTVYVGNLPSGTPIDEILSCVHTGPIESAWILPEKNCAFISFLDPTHATAFLQESHMKRLTIRGADVKVGWGKNSASNSSVLMAVQQSGACRNVFLGNLPSGITDEEIREDLGPFGPIDQIKIVVDKNIAFVHFLNIAAAIKAVQNLPSNPKWTKRRIFYGRDRCAGGLKQQPYKGQLGVISPSYPMMGYPPASPVMGKPDIITTGNRTVYIGNIHADTTIEEICNTVRGGLLHNIRFLPEKHICFVTFVDPVSAYRFFELTSINGLVIRNRRLKIGWGKHSGPLPSNIALAVAGGASRNIYIGNADDSLTVERLKQDFEEYGEIEYINLFREKSCAFVNFTSISNAIYALECIKQKNGYEHFRISYGKDRCGNPPRTSSKSDVLSVSSDMSMPIDVVVPQPTIPGFMPANASV</sequence>
<dbReference type="EMBL" id="CP115611">
    <property type="protein sequence ID" value="WBW71612.1"/>
    <property type="molecule type" value="Genomic_DNA"/>
</dbReference>
<dbReference type="RefSeq" id="XP_056035855.1">
    <property type="nucleotide sequence ID" value="XM_056180381.1"/>
</dbReference>
<keyword evidence="7" id="KW-1185">Reference proteome</keyword>
<keyword evidence="1" id="KW-0677">Repeat</keyword>
<dbReference type="SUPFAM" id="SSF54928">
    <property type="entry name" value="RNA-binding domain, RBD"/>
    <property type="match status" value="2"/>
</dbReference>
<dbReference type="SMART" id="SM00360">
    <property type="entry name" value="RRM"/>
    <property type="match status" value="4"/>
</dbReference>
<dbReference type="InterPro" id="IPR035979">
    <property type="entry name" value="RBD_domain_sf"/>
</dbReference>
<dbReference type="GO" id="GO:0000398">
    <property type="term" value="P:mRNA splicing, via spliceosome"/>
    <property type="evidence" value="ECO:0007669"/>
    <property type="project" value="TreeGrafter"/>
</dbReference>
<dbReference type="InterPro" id="IPR000504">
    <property type="entry name" value="RRM_dom"/>
</dbReference>
<keyword evidence="2 3" id="KW-0694">RNA-binding</keyword>
<gene>
    <name evidence="6" type="primary">nrd1</name>
    <name evidence="6" type="ORF">SOMG_01588</name>
</gene>
<dbReference type="PANTHER" id="PTHR14089:SF8">
    <property type="entry name" value="RNA-BINDING PROTEIN MRN1"/>
    <property type="match status" value="1"/>
</dbReference>
<feature type="domain" description="RRM" evidence="5">
    <location>
        <begin position="120"/>
        <end position="193"/>
    </location>
</feature>
<dbReference type="GO" id="GO:0010468">
    <property type="term" value="P:regulation of gene expression"/>
    <property type="evidence" value="ECO:0007669"/>
    <property type="project" value="UniProtKB-ARBA"/>
</dbReference>
<evidence type="ECO:0000259" key="5">
    <source>
        <dbReference type="PROSITE" id="PS50102"/>
    </source>
</evidence>
<dbReference type="Proteomes" id="UP001212411">
    <property type="component" value="Chromosome 1"/>
</dbReference>
<dbReference type="KEGG" id="som:SOMG_01588"/>
<evidence type="ECO:0000256" key="4">
    <source>
        <dbReference type="SAM" id="MobiDB-lite"/>
    </source>
</evidence>
<dbReference type="CDD" id="cd12523">
    <property type="entry name" value="RRM2_MRN1"/>
    <property type="match status" value="1"/>
</dbReference>
<accession>A0AAF0AUG8</accession>
<organism evidence="6 7">
    <name type="scientific">Schizosaccharomyces osmophilus</name>
    <dbReference type="NCBI Taxonomy" id="2545709"/>
    <lineage>
        <taxon>Eukaryota</taxon>
        <taxon>Fungi</taxon>
        <taxon>Dikarya</taxon>
        <taxon>Ascomycota</taxon>
        <taxon>Taphrinomycotina</taxon>
        <taxon>Schizosaccharomycetes</taxon>
        <taxon>Schizosaccharomycetales</taxon>
        <taxon>Schizosaccharomycetaceae</taxon>
        <taxon>Schizosaccharomyces</taxon>
    </lineage>
</organism>
<dbReference type="GeneID" id="80875070"/>